<evidence type="ECO:0000256" key="1">
    <source>
        <dbReference type="SAM" id="SignalP"/>
    </source>
</evidence>
<evidence type="ECO:0000313" key="2">
    <source>
        <dbReference type="EMBL" id="MCZ0729182.1"/>
    </source>
</evidence>
<dbReference type="EMBL" id="JAPQYE010000005">
    <property type="protein sequence ID" value="MCZ0729182.1"/>
    <property type="molecule type" value="Genomic_DNA"/>
</dbReference>
<keyword evidence="1" id="KW-0732">Signal</keyword>
<dbReference type="RefSeq" id="WP_162562222.1">
    <property type="nucleotide sequence ID" value="NZ_JAPQYE010000005.1"/>
</dbReference>
<feature type="signal peptide" evidence="1">
    <location>
        <begin position="1"/>
        <end position="25"/>
    </location>
</feature>
<protein>
    <recommendedName>
        <fullName evidence="4">Lipoprotein</fullName>
    </recommendedName>
</protein>
<gene>
    <name evidence="2" type="ORF">OY187_14095</name>
</gene>
<organism evidence="2 3">
    <name type="scientific">Mycolicibacterium iranicum</name>
    <name type="common">Mycobacterium iranicum</name>
    <dbReference type="NCBI Taxonomy" id="912594"/>
    <lineage>
        <taxon>Bacteria</taxon>
        <taxon>Bacillati</taxon>
        <taxon>Actinomycetota</taxon>
        <taxon>Actinomycetes</taxon>
        <taxon>Mycobacteriales</taxon>
        <taxon>Mycobacteriaceae</taxon>
        <taxon>Mycolicibacterium</taxon>
    </lineage>
</organism>
<name>A0ABT4HHP4_MYCIR</name>
<dbReference type="Proteomes" id="UP001084650">
    <property type="component" value="Unassembled WGS sequence"/>
</dbReference>
<evidence type="ECO:0000313" key="3">
    <source>
        <dbReference type="Proteomes" id="UP001084650"/>
    </source>
</evidence>
<evidence type="ECO:0008006" key="4">
    <source>
        <dbReference type="Google" id="ProtNLM"/>
    </source>
</evidence>
<comment type="caution">
    <text evidence="2">The sequence shown here is derived from an EMBL/GenBank/DDBJ whole genome shotgun (WGS) entry which is preliminary data.</text>
</comment>
<reference evidence="2" key="1">
    <citation type="submission" date="2022-12" db="EMBL/GenBank/DDBJ databases">
        <title>Whole genome sequence of Mycolicibacterium iranicum strain SBH312.</title>
        <authorList>
            <person name="Jani J."/>
            <person name="Arifin Mustapha Z."/>
            <person name="Ahmed K."/>
            <person name="Kai Ling C."/>
        </authorList>
    </citation>
    <scope>NUCLEOTIDE SEQUENCE</scope>
    <source>
        <strain evidence="2">SBH312</strain>
    </source>
</reference>
<feature type="chain" id="PRO_5047176400" description="Lipoprotein" evidence="1">
    <location>
        <begin position="26"/>
        <end position="152"/>
    </location>
</feature>
<accession>A0ABT4HHP4</accession>
<sequence>MNTSTGCRRSLSVALAVVAAAGALAGCRTAASTSAYDDVARNLLALRSSAGAVDEGAVVRRLQTELNPSLSTVAREEQPSVYEEACEVKNLYDAGRISSAAEGVEWLQTHGTTSYARATSVRQLAAKLIALDEDPSVVDGLEISGDALCLAS</sequence>
<proteinExistence type="predicted"/>
<keyword evidence="3" id="KW-1185">Reference proteome</keyword>